<keyword evidence="1" id="KW-0808">Transferase</keyword>
<evidence type="ECO:0000313" key="4">
    <source>
        <dbReference type="EMBL" id="KUJ78097.1"/>
    </source>
</evidence>
<dbReference type="PANTHER" id="PTHR10605:SF56">
    <property type="entry name" value="BIFUNCTIONAL HEPARAN SULFATE N-DEACETYLASE_N-SULFOTRANSFERASE"/>
    <property type="match status" value="1"/>
</dbReference>
<dbReference type="AlphaFoldDB" id="A0A0X3TQT8"/>
<dbReference type="Gene3D" id="3.40.50.300">
    <property type="entry name" value="P-loop containing nucleotide triphosphate hydrolases"/>
    <property type="match status" value="1"/>
</dbReference>
<protein>
    <recommendedName>
        <fullName evidence="3">Sulfotransferase domain-containing protein</fullName>
    </recommendedName>
</protein>
<keyword evidence="5" id="KW-1185">Reference proteome</keyword>
<evidence type="ECO:0000256" key="1">
    <source>
        <dbReference type="ARBA" id="ARBA00022679"/>
    </source>
</evidence>
<keyword evidence="2" id="KW-0325">Glycoprotein</keyword>
<proteinExistence type="predicted"/>
<reference evidence="4 5" key="1">
    <citation type="submission" date="2015-12" db="EMBL/GenBank/DDBJ databases">
        <authorList>
            <person name="Shamseldin A."/>
            <person name="Moawad H."/>
            <person name="Abd El-Rahim W.M."/>
            <person name="Sadowsky M.J."/>
        </authorList>
    </citation>
    <scope>NUCLEOTIDE SEQUENCE [LARGE SCALE GENOMIC DNA]</scope>
    <source>
        <strain evidence="4 5">ZGT118</strain>
    </source>
</reference>
<name>A0A0X3TQT8_9RHOB</name>
<organism evidence="4 5">
    <name type="scientific">Ruegeria marisrubri</name>
    <dbReference type="NCBI Taxonomy" id="1685379"/>
    <lineage>
        <taxon>Bacteria</taxon>
        <taxon>Pseudomonadati</taxon>
        <taxon>Pseudomonadota</taxon>
        <taxon>Alphaproteobacteria</taxon>
        <taxon>Rhodobacterales</taxon>
        <taxon>Roseobacteraceae</taxon>
        <taxon>Ruegeria</taxon>
    </lineage>
</organism>
<evidence type="ECO:0000313" key="5">
    <source>
        <dbReference type="Proteomes" id="UP000053791"/>
    </source>
</evidence>
<accession>A0A0X3TQT8</accession>
<gene>
    <name evidence="4" type="ORF">AVO45_09060</name>
</gene>
<dbReference type="SUPFAM" id="SSF52540">
    <property type="entry name" value="P-loop containing nucleoside triphosphate hydrolases"/>
    <property type="match status" value="1"/>
</dbReference>
<evidence type="ECO:0000256" key="2">
    <source>
        <dbReference type="ARBA" id="ARBA00023180"/>
    </source>
</evidence>
<dbReference type="InterPro" id="IPR000863">
    <property type="entry name" value="Sulfotransferase_dom"/>
</dbReference>
<dbReference type="InterPro" id="IPR037359">
    <property type="entry name" value="NST/OST"/>
</dbReference>
<sequence>MIGAQKAGTTSFYKNLATHPQILPAWTKEIHYFDQAERPSLDWYRAHFPTERELADIGGITGEASPSYCLFPHLPKMIHQCLPTCKFIFLLRNPAQRAYSTYQYNIRGGMTDISFQDWIDRDFARLAGRAIDQEMFAELLSGGHSLENVPLALLRGVYVEQLKFWHAVVPKDQLLVLNSADYFANPASVLRSVSTDFLKLDDHRFEYRKTRTEARSYPKVDEAAAHRLEEFYRPYNKKLTAYLGRDFGW</sequence>
<dbReference type="Proteomes" id="UP000053791">
    <property type="component" value="Unassembled WGS sequence"/>
</dbReference>
<dbReference type="EMBL" id="LQBQ01000023">
    <property type="protein sequence ID" value="KUJ78097.1"/>
    <property type="molecule type" value="Genomic_DNA"/>
</dbReference>
<dbReference type="PANTHER" id="PTHR10605">
    <property type="entry name" value="HEPARAN SULFATE SULFOTRANSFERASE"/>
    <property type="match status" value="1"/>
</dbReference>
<dbReference type="STRING" id="1685379.AVO45_09060"/>
<comment type="caution">
    <text evidence="4">The sequence shown here is derived from an EMBL/GenBank/DDBJ whole genome shotgun (WGS) entry which is preliminary data.</text>
</comment>
<dbReference type="GO" id="GO:0008146">
    <property type="term" value="F:sulfotransferase activity"/>
    <property type="evidence" value="ECO:0007669"/>
    <property type="project" value="InterPro"/>
</dbReference>
<feature type="domain" description="Sulfotransferase" evidence="3">
    <location>
        <begin position="2"/>
        <end position="201"/>
    </location>
</feature>
<dbReference type="Pfam" id="PF00685">
    <property type="entry name" value="Sulfotransfer_1"/>
    <property type="match status" value="1"/>
</dbReference>
<evidence type="ECO:0000259" key="3">
    <source>
        <dbReference type="Pfam" id="PF00685"/>
    </source>
</evidence>
<dbReference type="InterPro" id="IPR027417">
    <property type="entry name" value="P-loop_NTPase"/>
</dbReference>